<feature type="transmembrane region" description="Helical" evidence="19">
    <location>
        <begin position="107"/>
        <end position="128"/>
    </location>
</feature>
<feature type="region of interest" description="Disordered" evidence="20">
    <location>
        <begin position="66"/>
        <end position="87"/>
    </location>
</feature>
<dbReference type="NCBIfam" id="TIGR00003">
    <property type="entry name" value="copper ion binding protein"/>
    <property type="match status" value="2"/>
</dbReference>
<evidence type="ECO:0000256" key="9">
    <source>
        <dbReference type="ARBA" id="ARBA00022796"/>
    </source>
</evidence>
<dbReference type="InterPro" id="IPR023214">
    <property type="entry name" value="HAD_sf"/>
</dbReference>
<feature type="compositionally biased region" description="Low complexity" evidence="20">
    <location>
        <begin position="767"/>
        <end position="804"/>
    </location>
</feature>
<feature type="transmembrane region" description="Helical" evidence="19">
    <location>
        <begin position="742"/>
        <end position="760"/>
    </location>
</feature>
<evidence type="ECO:0000256" key="10">
    <source>
        <dbReference type="ARBA" id="ARBA00022840"/>
    </source>
</evidence>
<dbReference type="NCBIfam" id="TIGR01525">
    <property type="entry name" value="ATPase-IB_hvy"/>
    <property type="match status" value="1"/>
</dbReference>
<evidence type="ECO:0000256" key="12">
    <source>
        <dbReference type="ARBA" id="ARBA00022967"/>
    </source>
</evidence>
<dbReference type="NCBIfam" id="TIGR01511">
    <property type="entry name" value="ATPase-IB1_Cu"/>
    <property type="match status" value="1"/>
</dbReference>
<evidence type="ECO:0000259" key="21">
    <source>
        <dbReference type="PROSITE" id="PS50846"/>
    </source>
</evidence>
<dbReference type="SUPFAM" id="SSF55008">
    <property type="entry name" value="HMA, heavy metal-associated domain"/>
    <property type="match status" value="2"/>
</dbReference>
<keyword evidence="14" id="KW-0186">Copper</keyword>
<dbReference type="InterPro" id="IPR044492">
    <property type="entry name" value="P_typ_ATPase_HD_dom"/>
</dbReference>
<dbReference type="InterPro" id="IPR008250">
    <property type="entry name" value="ATPase_P-typ_transduc_dom_A_sf"/>
</dbReference>
<dbReference type="SFLD" id="SFLDF00027">
    <property type="entry name" value="p-type_atpase"/>
    <property type="match status" value="1"/>
</dbReference>
<keyword evidence="8 19" id="KW-0547">Nucleotide-binding</keyword>
<evidence type="ECO:0000256" key="17">
    <source>
        <dbReference type="ARBA" id="ARBA00029719"/>
    </source>
</evidence>
<keyword evidence="11" id="KW-0460">Magnesium</keyword>
<keyword evidence="4" id="KW-0813">Transport</keyword>
<dbReference type="SUPFAM" id="SSF56784">
    <property type="entry name" value="HAD-like"/>
    <property type="match status" value="1"/>
</dbReference>
<comment type="subcellular location">
    <subcellularLocation>
        <location evidence="1">Cell membrane</location>
        <topology evidence="1">Multi-pass membrane protein</topology>
    </subcellularLocation>
</comment>
<dbReference type="InterPro" id="IPR006122">
    <property type="entry name" value="HMA_Cu_ion-bd"/>
</dbReference>
<feature type="transmembrane region" description="Helical" evidence="19">
    <location>
        <begin position="369"/>
        <end position="391"/>
    </location>
</feature>
<evidence type="ECO:0000256" key="8">
    <source>
        <dbReference type="ARBA" id="ARBA00022741"/>
    </source>
</evidence>
<evidence type="ECO:0000256" key="13">
    <source>
        <dbReference type="ARBA" id="ARBA00022989"/>
    </source>
</evidence>
<feature type="domain" description="HMA" evidence="21">
    <location>
        <begin position="831"/>
        <end position="896"/>
    </location>
</feature>
<keyword evidence="19" id="KW-1003">Cell membrane</keyword>
<evidence type="ECO:0000256" key="16">
    <source>
        <dbReference type="ARBA" id="ARBA00023136"/>
    </source>
</evidence>
<dbReference type="SUPFAM" id="SSF81665">
    <property type="entry name" value="Calcium ATPase, transmembrane domain M"/>
    <property type="match status" value="1"/>
</dbReference>
<dbReference type="SFLD" id="SFLDS00003">
    <property type="entry name" value="Haloacid_Dehalogenase"/>
    <property type="match status" value="1"/>
</dbReference>
<keyword evidence="16 19" id="KW-0472">Membrane</keyword>
<evidence type="ECO:0000256" key="4">
    <source>
        <dbReference type="ARBA" id="ARBA00022448"/>
    </source>
</evidence>
<dbReference type="InterPro" id="IPR017969">
    <property type="entry name" value="Heavy-metal-associated_CS"/>
</dbReference>
<keyword evidence="5 19" id="KW-0812">Transmembrane</keyword>
<dbReference type="InterPro" id="IPR018303">
    <property type="entry name" value="ATPase_P-typ_P_site"/>
</dbReference>
<sequence>MKETFDITGMTCASCSARVQKAASAVDGVSEASVNLLKNSMEVDYDGAAATADAVVAAVEKAGYGATPRHPHGPAAPAAGGTHELESAENASQASACKALDEKLRQLVASAVFSVPLFYLAMGPMLGWPEVPGLSGMQGMMADAFTQFVLASLVILTNRHYFVTGFRTLAHLSPNMDSLIAVGSGASFAWSVVMLYGMALALGAGDLEAAHADMHNLYFDSAGMILALITLGKYFEARAKLKTTDAISDLMNLAPKQATVVRDGAELVVPTDEVVVGDTLVVRTGESVPVDGVVTEGTAAIDESAITGEPIPVEKVAGDKVTGATVTRGGWFRMRACAVGDDTALAGIIRLVDEATSSKAPIERFADRIAAVFVPVVLAIAAATFVAWVALLAPGDVALALTHAISVLVISCPCALGLATPTAIMVGTGRGAKNGILIKDATSLETACKVTTVVLDKTGTITEGAPRVTDVELAPGVEADELVGLASALERKSEHPLARAVVGYAAESDVADEADVEDFEQVAGGGLAGTVAGYHVLAGNARLMGQRGVDISALQAAADRMAADAKTPLYFAADGRPLGVIGVADVVKPTSRRAIERLRSMGVRTLLLTGDQAKTARAVARQVGVDEVIAGVLPDQKEGEVRRLQEAGEVVAMVGDGINDAPALARAEVGIAIGAGTDVAKSSADVVLQHSDPADVATAIELSRATMRNIKQNLFWALFYNVICIPVAVGVLAPWGVTLNPMIGAAAMGFSSVFVVSNALRLRGWRPSEPSAAGQPAGGAEPALTQAGKAPAGAQAQEGAQAQDGDSEGSRTTGGHGATSGPAKKGEIDMRSVKLKVEGMMCEHCVAHVTEALSGVRGVSNVAVSLDKGEATLDAGLLVKDDQLVAAVKDAGYAAEVEA</sequence>
<dbReference type="SUPFAM" id="SSF81653">
    <property type="entry name" value="Calcium ATPase, transduction domain A"/>
    <property type="match status" value="1"/>
</dbReference>
<dbReference type="PRINTS" id="PR00943">
    <property type="entry name" value="CUATPASE"/>
</dbReference>
<dbReference type="Pfam" id="PF00403">
    <property type="entry name" value="HMA"/>
    <property type="match status" value="2"/>
</dbReference>
<keyword evidence="9" id="KW-0187">Copper transport</keyword>
<keyword evidence="10 19" id="KW-0067">ATP-binding</keyword>
<evidence type="ECO:0000256" key="19">
    <source>
        <dbReference type="RuleBase" id="RU362081"/>
    </source>
</evidence>
<dbReference type="Pfam" id="PF00122">
    <property type="entry name" value="E1-E2_ATPase"/>
    <property type="match status" value="1"/>
</dbReference>
<comment type="caution">
    <text evidence="22">The sequence shown here is derived from an EMBL/GenBank/DDBJ whole genome shotgun (WGS) entry which is preliminary data.</text>
</comment>
<dbReference type="InterPro" id="IPR023299">
    <property type="entry name" value="ATPase_P-typ_cyto_dom_N"/>
</dbReference>
<dbReference type="InterPro" id="IPR036163">
    <property type="entry name" value="HMA_dom_sf"/>
</dbReference>
<evidence type="ECO:0000256" key="7">
    <source>
        <dbReference type="ARBA" id="ARBA00022737"/>
    </source>
</evidence>
<evidence type="ECO:0000256" key="1">
    <source>
        <dbReference type="ARBA" id="ARBA00004651"/>
    </source>
</evidence>
<dbReference type="PRINTS" id="PR00119">
    <property type="entry name" value="CATATPASE"/>
</dbReference>
<dbReference type="InterPro" id="IPR001757">
    <property type="entry name" value="P_typ_ATPase"/>
</dbReference>
<dbReference type="PANTHER" id="PTHR43520:SF8">
    <property type="entry name" value="P-TYPE CU(+) TRANSPORTER"/>
    <property type="match status" value="1"/>
</dbReference>
<dbReference type="Gene3D" id="3.40.50.1000">
    <property type="entry name" value="HAD superfamily/HAD-like"/>
    <property type="match status" value="1"/>
</dbReference>
<dbReference type="InterPro" id="IPR059000">
    <property type="entry name" value="ATPase_P-type_domA"/>
</dbReference>
<dbReference type="SFLD" id="SFLDG00002">
    <property type="entry name" value="C1.7:_P-type_atpase_like"/>
    <property type="match status" value="1"/>
</dbReference>
<reference evidence="22 23" key="1">
    <citation type="submission" date="2024-01" db="EMBL/GenBank/DDBJ databases">
        <title>Description of Olsenella sp. nov., isolated from pig feces.</title>
        <authorList>
            <person name="Chang Y.-H."/>
        </authorList>
    </citation>
    <scope>NUCLEOTIDE SEQUENCE [LARGE SCALE GENOMIC DNA]</scope>
    <source>
        <strain evidence="22 23">YH-ols2223</strain>
    </source>
</reference>
<evidence type="ECO:0000256" key="5">
    <source>
        <dbReference type="ARBA" id="ARBA00022692"/>
    </source>
</evidence>
<dbReference type="PROSITE" id="PS50846">
    <property type="entry name" value="HMA_2"/>
    <property type="match status" value="2"/>
</dbReference>
<evidence type="ECO:0000256" key="6">
    <source>
        <dbReference type="ARBA" id="ARBA00022723"/>
    </source>
</evidence>
<name>A0ABU7RAM7_9ACTN</name>
<dbReference type="Gene3D" id="2.70.150.10">
    <property type="entry name" value="Calcium-transporting ATPase, cytoplasmic transduction domain A"/>
    <property type="match status" value="1"/>
</dbReference>
<evidence type="ECO:0000313" key="22">
    <source>
        <dbReference type="EMBL" id="MEE6147649.1"/>
    </source>
</evidence>
<dbReference type="Gene3D" id="3.30.70.100">
    <property type="match status" value="2"/>
</dbReference>
<feature type="transmembrane region" description="Helical" evidence="19">
    <location>
        <begin position="217"/>
        <end position="235"/>
    </location>
</feature>
<evidence type="ECO:0000256" key="18">
    <source>
        <dbReference type="ARBA" id="ARBA00033239"/>
    </source>
</evidence>
<dbReference type="CDD" id="cd00371">
    <property type="entry name" value="HMA"/>
    <property type="match status" value="2"/>
</dbReference>
<feature type="transmembrane region" description="Helical" evidence="19">
    <location>
        <begin position="140"/>
        <end position="158"/>
    </location>
</feature>
<dbReference type="PANTHER" id="PTHR43520">
    <property type="entry name" value="ATP7, ISOFORM B"/>
    <property type="match status" value="1"/>
</dbReference>
<comment type="similarity">
    <text evidence="2 19">Belongs to the cation transport ATPase (P-type) (TC 3.A.3) family. Type IB subfamily.</text>
</comment>
<keyword evidence="12" id="KW-1278">Translocase</keyword>
<dbReference type="Pfam" id="PF00702">
    <property type="entry name" value="Hydrolase"/>
    <property type="match status" value="1"/>
</dbReference>
<feature type="domain" description="HMA" evidence="21">
    <location>
        <begin position="1"/>
        <end position="67"/>
    </location>
</feature>
<feature type="transmembrane region" description="Helical" evidence="19">
    <location>
        <begin position="397"/>
        <end position="420"/>
    </location>
</feature>
<keyword evidence="15" id="KW-0406">Ion transport</keyword>
<dbReference type="RefSeq" id="WP_330958417.1">
    <property type="nucleotide sequence ID" value="NZ_JAZGJQ010000006.1"/>
</dbReference>
<dbReference type="Gene3D" id="1.20.1110.10">
    <property type="entry name" value="Calcium-transporting ATPase, transmembrane domain"/>
    <property type="match status" value="1"/>
</dbReference>
<dbReference type="InterPro" id="IPR036412">
    <property type="entry name" value="HAD-like_sf"/>
</dbReference>
<dbReference type="InterPro" id="IPR006121">
    <property type="entry name" value="HMA_dom"/>
</dbReference>
<keyword evidence="23" id="KW-1185">Reference proteome</keyword>
<dbReference type="InterPro" id="IPR023298">
    <property type="entry name" value="ATPase_P-typ_TM_dom_sf"/>
</dbReference>
<proteinExistence type="inferred from homology"/>
<evidence type="ECO:0000256" key="3">
    <source>
        <dbReference type="ARBA" id="ARBA00015102"/>
    </source>
</evidence>
<dbReference type="InterPro" id="IPR027256">
    <property type="entry name" value="P-typ_ATPase_IB"/>
</dbReference>
<evidence type="ECO:0000256" key="2">
    <source>
        <dbReference type="ARBA" id="ARBA00006024"/>
    </source>
</evidence>
<evidence type="ECO:0000256" key="14">
    <source>
        <dbReference type="ARBA" id="ARBA00023008"/>
    </source>
</evidence>
<feature type="transmembrane region" description="Helical" evidence="19">
    <location>
        <begin position="714"/>
        <end position="736"/>
    </location>
</feature>
<dbReference type="NCBIfam" id="TIGR01494">
    <property type="entry name" value="ATPase_P-type"/>
    <property type="match status" value="1"/>
</dbReference>
<keyword evidence="13 19" id="KW-1133">Transmembrane helix</keyword>
<keyword evidence="6 19" id="KW-0479">Metal-binding</keyword>
<dbReference type="PROSITE" id="PS01047">
    <property type="entry name" value="HMA_1"/>
    <property type="match status" value="1"/>
</dbReference>
<dbReference type="Proteomes" id="UP001332931">
    <property type="component" value="Unassembled WGS sequence"/>
</dbReference>
<evidence type="ECO:0000256" key="15">
    <source>
        <dbReference type="ARBA" id="ARBA00023065"/>
    </source>
</evidence>
<organism evidence="22 23">
    <name type="scientific">Olsenella absiana</name>
    <dbReference type="NCBI Taxonomy" id="3115222"/>
    <lineage>
        <taxon>Bacteria</taxon>
        <taxon>Bacillati</taxon>
        <taxon>Actinomycetota</taxon>
        <taxon>Coriobacteriia</taxon>
        <taxon>Coriobacteriales</taxon>
        <taxon>Atopobiaceae</taxon>
        <taxon>Olsenella</taxon>
    </lineage>
</organism>
<evidence type="ECO:0000256" key="11">
    <source>
        <dbReference type="ARBA" id="ARBA00022842"/>
    </source>
</evidence>
<keyword evidence="7" id="KW-0677">Repeat</keyword>
<dbReference type="CDD" id="cd02094">
    <property type="entry name" value="P-type_ATPase_Cu-like"/>
    <property type="match status" value="1"/>
</dbReference>
<evidence type="ECO:0000313" key="23">
    <source>
        <dbReference type="Proteomes" id="UP001332931"/>
    </source>
</evidence>
<dbReference type="PROSITE" id="PS00154">
    <property type="entry name" value="ATPASE_E1_E2"/>
    <property type="match status" value="1"/>
</dbReference>
<accession>A0ABU7RAM7</accession>
<dbReference type="EMBL" id="JAZGJQ010000006">
    <property type="protein sequence ID" value="MEE6147649.1"/>
    <property type="molecule type" value="Genomic_DNA"/>
</dbReference>
<gene>
    <name evidence="22" type="ORF">VXJ25_06610</name>
</gene>
<evidence type="ECO:0000256" key="20">
    <source>
        <dbReference type="SAM" id="MobiDB-lite"/>
    </source>
</evidence>
<feature type="compositionally biased region" description="Low complexity" evidence="20">
    <location>
        <begin position="66"/>
        <end position="82"/>
    </location>
</feature>
<protein>
    <recommendedName>
        <fullName evidence="3">Copper-exporting P-type ATPase</fullName>
    </recommendedName>
    <alternativeName>
        <fullName evidence="17">Copper-exporting P-type ATPase A</fullName>
    </alternativeName>
    <alternativeName>
        <fullName evidence="18">Cu(+)-exporting ATPase</fullName>
    </alternativeName>
</protein>
<dbReference type="Gene3D" id="3.40.1110.10">
    <property type="entry name" value="Calcium-transporting ATPase, cytoplasmic domain N"/>
    <property type="match status" value="1"/>
</dbReference>
<feature type="region of interest" description="Disordered" evidence="20">
    <location>
        <begin position="767"/>
        <end position="829"/>
    </location>
</feature>
<feature type="transmembrane region" description="Helical" evidence="19">
    <location>
        <begin position="179"/>
        <end position="205"/>
    </location>
</feature>